<accession>A0A6B3CAB8</accession>
<evidence type="ECO:0000313" key="1">
    <source>
        <dbReference type="EMBL" id="NEC93701.1"/>
    </source>
</evidence>
<dbReference type="EMBL" id="JAAGLU010001115">
    <property type="protein sequence ID" value="NEC93701.1"/>
    <property type="molecule type" value="Genomic_DNA"/>
</dbReference>
<protein>
    <submittedName>
        <fullName evidence="1">Uncharacterized protein</fullName>
    </submittedName>
</protein>
<sequence length="92" mass="9176">AVPAASCTVTPTANGVTITGEGFTAPRKLNDGNTTQSLNIVGGSFSVSRTQKNADYTVLAGQEGQNFAFVNCKKVAGKTGGGAQGNVQGNVG</sequence>
<dbReference type="RefSeq" id="WP_164325648.1">
    <property type="nucleotide sequence ID" value="NZ_JAAGLU010001115.1"/>
</dbReference>
<reference evidence="1" key="1">
    <citation type="submission" date="2020-01" db="EMBL/GenBank/DDBJ databases">
        <title>Insect and environment-associated Actinomycetes.</title>
        <authorList>
            <person name="Currrie C."/>
            <person name="Chevrette M."/>
            <person name="Carlson C."/>
            <person name="Stubbendieck R."/>
            <person name="Wendt-Pienkowski E."/>
        </authorList>
    </citation>
    <scope>NUCLEOTIDE SEQUENCE</scope>
    <source>
        <strain evidence="1">SID12501</strain>
    </source>
</reference>
<gene>
    <name evidence="1" type="ORF">G3I71_50090</name>
</gene>
<dbReference type="AlphaFoldDB" id="A0A6B3CAB8"/>
<proteinExistence type="predicted"/>
<organism evidence="1">
    <name type="scientific">Streptomyces sp. SID12501</name>
    <dbReference type="NCBI Taxonomy" id="2706042"/>
    <lineage>
        <taxon>Bacteria</taxon>
        <taxon>Bacillati</taxon>
        <taxon>Actinomycetota</taxon>
        <taxon>Actinomycetes</taxon>
        <taxon>Kitasatosporales</taxon>
        <taxon>Streptomycetaceae</taxon>
        <taxon>Streptomyces</taxon>
    </lineage>
</organism>
<name>A0A6B3CAB8_9ACTN</name>
<comment type="caution">
    <text evidence="1">The sequence shown here is derived from an EMBL/GenBank/DDBJ whole genome shotgun (WGS) entry which is preliminary data.</text>
</comment>
<feature type="non-terminal residue" evidence="1">
    <location>
        <position position="1"/>
    </location>
</feature>